<reference evidence="1" key="1">
    <citation type="submission" date="2019-10" db="EMBL/GenBank/DDBJ databases">
        <title>Conservation and host-specific expression of non-tandemly repeated heterogenous ribosome RNA gene in arbuscular mycorrhizal fungi.</title>
        <authorList>
            <person name="Maeda T."/>
            <person name="Kobayashi Y."/>
            <person name="Nakagawa T."/>
            <person name="Ezawa T."/>
            <person name="Yamaguchi K."/>
            <person name="Bino T."/>
            <person name="Nishimoto Y."/>
            <person name="Shigenobu S."/>
            <person name="Kawaguchi M."/>
        </authorList>
    </citation>
    <scope>NUCLEOTIDE SEQUENCE</scope>
    <source>
        <strain evidence="1">HR1</strain>
    </source>
</reference>
<dbReference type="Proteomes" id="UP000615446">
    <property type="component" value="Unassembled WGS sequence"/>
</dbReference>
<accession>A0A8H3LTM4</accession>
<protein>
    <submittedName>
        <fullName evidence="1">Ribonuclease H-like domain-containing protein</fullName>
    </submittedName>
</protein>
<dbReference type="EMBL" id="BLAL01000197">
    <property type="protein sequence ID" value="GES91093.1"/>
    <property type="molecule type" value="Genomic_DNA"/>
</dbReference>
<gene>
    <name evidence="1" type="ORF">RCL2_001792500</name>
</gene>
<dbReference type="AlphaFoldDB" id="A0A8H3LTM4"/>
<organism evidence="1 2">
    <name type="scientific">Rhizophagus clarus</name>
    <dbReference type="NCBI Taxonomy" id="94130"/>
    <lineage>
        <taxon>Eukaryota</taxon>
        <taxon>Fungi</taxon>
        <taxon>Fungi incertae sedis</taxon>
        <taxon>Mucoromycota</taxon>
        <taxon>Glomeromycotina</taxon>
        <taxon>Glomeromycetes</taxon>
        <taxon>Glomerales</taxon>
        <taxon>Glomeraceae</taxon>
        <taxon>Rhizophagus</taxon>
    </lineage>
</organism>
<name>A0A8H3LTM4_9GLOM</name>
<sequence>MNFFKPNYVTHLLPTVPHPISWLLSAKSLCPIAYVYKVTRSTGVIINSSLTLENVLSDFPGRKLGPYNDYNPYDSSTSSPLTKLRAWQIKTACNQLPTIDILDRNYPKIIYKCTAYWWCNNVSEINDHIWSCETALRIFAAQLRYYICELKTFLINNSDQGDYQLHEELETTDSLIGFTKKILTSQSTTIYI</sequence>
<comment type="caution">
    <text evidence="1">The sequence shown here is derived from an EMBL/GenBank/DDBJ whole genome shotgun (WGS) entry which is preliminary data.</text>
</comment>
<proteinExistence type="predicted"/>
<dbReference type="OrthoDB" id="2408008at2759"/>
<evidence type="ECO:0000313" key="1">
    <source>
        <dbReference type="EMBL" id="GES91093.1"/>
    </source>
</evidence>
<evidence type="ECO:0000313" key="2">
    <source>
        <dbReference type="Proteomes" id="UP000615446"/>
    </source>
</evidence>